<feature type="binding site" description="covalent" evidence="4">
    <location>
        <position position="331"/>
    </location>
    <ligand>
        <name>heme c</name>
        <dbReference type="ChEBI" id="CHEBI:61717"/>
        <label>3</label>
    </ligand>
</feature>
<dbReference type="RefSeq" id="WP_038487700.1">
    <property type="nucleotide sequence ID" value="NZ_CP009962.1"/>
</dbReference>
<dbReference type="OrthoDB" id="9809720at2"/>
<dbReference type="Proteomes" id="UP000030302">
    <property type="component" value="Chromosome"/>
</dbReference>
<comment type="cofactor">
    <cofactor evidence="4">
        <name>heme c</name>
        <dbReference type="ChEBI" id="CHEBI:61717"/>
    </cofactor>
    <text evidence="4">Binds 3 heme c groups covalently per subunit.</text>
</comment>
<dbReference type="GO" id="GO:0016614">
    <property type="term" value="F:oxidoreductase activity, acting on CH-OH group of donors"/>
    <property type="evidence" value="ECO:0007669"/>
    <property type="project" value="InterPro"/>
</dbReference>
<dbReference type="STRING" id="279058.LT85_1829"/>
<dbReference type="InterPro" id="IPR014353">
    <property type="entry name" value="Membr-bd_ADH_cyt_c"/>
</dbReference>
<dbReference type="PROSITE" id="PS51257">
    <property type="entry name" value="PROKAR_LIPOPROTEIN"/>
    <property type="match status" value="1"/>
</dbReference>
<dbReference type="PANTHER" id="PTHR35008:SF4">
    <property type="entry name" value="BLL4482 PROTEIN"/>
    <property type="match status" value="1"/>
</dbReference>
<dbReference type="InterPro" id="IPR036909">
    <property type="entry name" value="Cyt_c-like_dom_sf"/>
</dbReference>
<feature type="chain" id="PRO_5001983243" evidence="6">
    <location>
        <begin position="21"/>
        <end position="427"/>
    </location>
</feature>
<accession>A0A0A1FDP5</accession>
<dbReference type="SUPFAM" id="SSF46626">
    <property type="entry name" value="Cytochrome c"/>
    <property type="match status" value="3"/>
</dbReference>
<dbReference type="GO" id="GO:0016020">
    <property type="term" value="C:membrane"/>
    <property type="evidence" value="ECO:0007669"/>
    <property type="project" value="InterPro"/>
</dbReference>
<evidence type="ECO:0000256" key="5">
    <source>
        <dbReference type="PIRSR" id="PIRSR000018-51"/>
    </source>
</evidence>
<evidence type="ECO:0000256" key="4">
    <source>
        <dbReference type="PIRSR" id="PIRSR000018-50"/>
    </source>
</evidence>
<feature type="domain" description="Cytochrome c" evidence="7">
    <location>
        <begin position="49"/>
        <end position="151"/>
    </location>
</feature>
<protein>
    <submittedName>
        <fullName evidence="8">Putative diheme cytochrome c-553</fullName>
    </submittedName>
</protein>
<evidence type="ECO:0000313" key="8">
    <source>
        <dbReference type="EMBL" id="AIY40987.1"/>
    </source>
</evidence>
<feature type="binding site" description="axial binding residue" evidence="5">
    <location>
        <position position="212"/>
    </location>
    <ligand>
        <name>heme c</name>
        <dbReference type="ChEBI" id="CHEBI:61717"/>
        <label>2</label>
    </ligand>
    <ligandPart>
        <name>Fe</name>
        <dbReference type="ChEBI" id="CHEBI:18248"/>
    </ligandPart>
</feature>
<keyword evidence="6" id="KW-0732">Signal</keyword>
<dbReference type="HOGENOM" id="CLU_028594_0_1_4"/>
<dbReference type="PANTHER" id="PTHR35008">
    <property type="entry name" value="BLL4482 PROTEIN-RELATED"/>
    <property type="match status" value="1"/>
</dbReference>
<name>A0A0A1FDP5_9BURK</name>
<feature type="signal peptide" evidence="6">
    <location>
        <begin position="1"/>
        <end position="20"/>
    </location>
</feature>
<reference evidence="9" key="1">
    <citation type="journal article" date="2014" name="Soil Biol. Biochem.">
        <title>Structure and function of bacterial communities in ageing soils: Insights from the Mendocino ecological staircase.</title>
        <authorList>
            <person name="Uroz S."/>
            <person name="Tech J.J."/>
            <person name="Sawaya N.A."/>
            <person name="Frey-Klett P."/>
            <person name="Leveau J.H.J."/>
        </authorList>
    </citation>
    <scope>NUCLEOTIDE SEQUENCE [LARGE SCALE GENOMIC DNA]</scope>
    <source>
        <strain evidence="9">Cal35</strain>
    </source>
</reference>
<evidence type="ECO:0000256" key="6">
    <source>
        <dbReference type="SAM" id="SignalP"/>
    </source>
</evidence>
<feature type="binding site" description="covalent" evidence="4">
    <location>
        <position position="66"/>
    </location>
    <ligand>
        <name>heme c</name>
        <dbReference type="ChEBI" id="CHEBI:61717"/>
        <label>1</label>
    </ligand>
</feature>
<sequence length="427" mass="45117">MTKVPSFRKALFGLAAPVLAAALLSACDSGSSSAASATSQSAVKPGSADQIALGRYLTKAADCAACHTTATGAPFAGGVELASPFGKFYGSNITPDKQHGIGNWSADQFYKALHDGVTPDKHLYPAMPYTSYRSMTRADSDAIYAFLMQQKPVAVPTRDPDLKFPYNMRFGMMFWNVPFLKDQLSDASSGQSAMWLRGQYLSNALGHCAECHTPRGKFGQLDLSKSLTGSALGRVAAPDITPAGLAVVGWTAADLQTFFATGIAPQGSAYGEMFPVVHLSTQYLSKEDLTAVTTYLMGDKPLPPEPVKTIAADAIELDAGKRLYTAVCAGCHGFQGDGKPHVAVAMKGNSTVRNANPHNLIVAMLDGIEAQKFPGTESLQDMPGFGGQLSDKELAQLSNFLRATWGGQPANVDAGQIKALRLTTAAH</sequence>
<evidence type="ECO:0000313" key="9">
    <source>
        <dbReference type="Proteomes" id="UP000030302"/>
    </source>
</evidence>
<feature type="binding site" description="axial binding residue" evidence="5">
    <location>
        <position position="332"/>
    </location>
    <ligand>
        <name>heme c</name>
        <dbReference type="ChEBI" id="CHEBI:61717"/>
        <label>3</label>
    </ligand>
    <ligandPart>
        <name>Fe</name>
        <dbReference type="ChEBI" id="CHEBI:18248"/>
    </ligandPart>
</feature>
<organism evidence="8 9">
    <name type="scientific">Collimonas arenae</name>
    <dbReference type="NCBI Taxonomy" id="279058"/>
    <lineage>
        <taxon>Bacteria</taxon>
        <taxon>Pseudomonadati</taxon>
        <taxon>Pseudomonadota</taxon>
        <taxon>Betaproteobacteria</taxon>
        <taxon>Burkholderiales</taxon>
        <taxon>Oxalobacteraceae</taxon>
        <taxon>Collimonas</taxon>
    </lineage>
</organism>
<evidence type="ECO:0000256" key="2">
    <source>
        <dbReference type="ARBA" id="ARBA00022723"/>
    </source>
</evidence>
<evidence type="ECO:0000259" key="7">
    <source>
        <dbReference type="PROSITE" id="PS51007"/>
    </source>
</evidence>
<evidence type="ECO:0000256" key="1">
    <source>
        <dbReference type="ARBA" id="ARBA00022617"/>
    </source>
</evidence>
<feature type="binding site" description="axial binding residue" evidence="5">
    <location>
        <position position="67"/>
    </location>
    <ligand>
        <name>heme c</name>
        <dbReference type="ChEBI" id="CHEBI:61717"/>
        <label>1</label>
    </ligand>
    <ligandPart>
        <name>Fe</name>
        <dbReference type="ChEBI" id="CHEBI:18248"/>
    </ligandPart>
</feature>
<gene>
    <name evidence="8" type="ORF">LT85_1829</name>
</gene>
<keyword evidence="9" id="KW-1185">Reference proteome</keyword>
<feature type="domain" description="Cytochrome c" evidence="7">
    <location>
        <begin position="315"/>
        <end position="405"/>
    </location>
</feature>
<feature type="binding site" description="covalent" evidence="4">
    <location>
        <position position="211"/>
    </location>
    <ligand>
        <name>heme c</name>
        <dbReference type="ChEBI" id="CHEBI:61717"/>
        <label>2</label>
    </ligand>
</feature>
<keyword evidence="2 5" id="KW-0479">Metal-binding</keyword>
<dbReference type="Gene3D" id="1.10.760.10">
    <property type="entry name" value="Cytochrome c-like domain"/>
    <property type="match status" value="3"/>
</dbReference>
<feature type="binding site" description="covalent" evidence="4">
    <location>
        <position position="208"/>
    </location>
    <ligand>
        <name>heme c</name>
        <dbReference type="ChEBI" id="CHEBI:61717"/>
        <label>2</label>
    </ligand>
</feature>
<feature type="binding site" description="covalent" evidence="4">
    <location>
        <position position="328"/>
    </location>
    <ligand>
        <name>heme c</name>
        <dbReference type="ChEBI" id="CHEBI:61717"/>
        <label>3</label>
    </ligand>
</feature>
<dbReference type="EMBL" id="CP009962">
    <property type="protein sequence ID" value="AIY40987.1"/>
    <property type="molecule type" value="Genomic_DNA"/>
</dbReference>
<proteinExistence type="predicted"/>
<dbReference type="AlphaFoldDB" id="A0A0A1FDP5"/>
<feature type="binding site" description="covalent" evidence="4">
    <location>
        <position position="63"/>
    </location>
    <ligand>
        <name>heme c</name>
        <dbReference type="ChEBI" id="CHEBI:61717"/>
        <label>1</label>
    </ligand>
</feature>
<dbReference type="InterPro" id="IPR051459">
    <property type="entry name" value="Cytochrome_c-type_DH"/>
</dbReference>
<keyword evidence="3 5" id="KW-0408">Iron</keyword>
<dbReference type="Pfam" id="PF00034">
    <property type="entry name" value="Cytochrom_C"/>
    <property type="match status" value="2"/>
</dbReference>
<dbReference type="GO" id="GO:0009055">
    <property type="term" value="F:electron transfer activity"/>
    <property type="evidence" value="ECO:0007669"/>
    <property type="project" value="InterPro"/>
</dbReference>
<evidence type="ECO:0000256" key="3">
    <source>
        <dbReference type="ARBA" id="ARBA00023004"/>
    </source>
</evidence>
<dbReference type="PIRSF" id="PIRSF000018">
    <property type="entry name" value="Mb_ADH_cyt_c"/>
    <property type="match status" value="1"/>
</dbReference>
<dbReference type="InterPro" id="IPR009056">
    <property type="entry name" value="Cyt_c-like_dom"/>
</dbReference>
<dbReference type="PROSITE" id="PS51007">
    <property type="entry name" value="CYTC"/>
    <property type="match status" value="3"/>
</dbReference>
<dbReference type="GO" id="GO:0020037">
    <property type="term" value="F:heme binding"/>
    <property type="evidence" value="ECO:0007669"/>
    <property type="project" value="InterPro"/>
</dbReference>
<keyword evidence="1 4" id="KW-0349">Heme</keyword>
<dbReference type="KEGG" id="care:LT85_1829"/>
<feature type="domain" description="Cytochrome c" evidence="7">
    <location>
        <begin position="185"/>
        <end position="300"/>
    </location>
</feature>
<dbReference type="GO" id="GO:0005506">
    <property type="term" value="F:iron ion binding"/>
    <property type="evidence" value="ECO:0007669"/>
    <property type="project" value="InterPro"/>
</dbReference>